<dbReference type="SUPFAM" id="SSF69336">
    <property type="entry name" value="Alpha subunit of glutamate synthase, C-terminal domain"/>
    <property type="match status" value="1"/>
</dbReference>
<evidence type="ECO:0000313" key="3">
    <source>
        <dbReference type="Proteomes" id="UP000295705"/>
    </source>
</evidence>
<accession>A0A4R6UXS6</accession>
<dbReference type="InterPro" id="IPR036485">
    <property type="entry name" value="Glu_synth_asu_C_sf"/>
</dbReference>
<dbReference type="InterPro" id="IPR012061">
    <property type="entry name" value="Glu_synth_lsu_3"/>
</dbReference>
<sequence length="249" mass="25551">MDAVARDTKHQGEHADRGAGPDNTETITFDLAETGGVRSLNAELHRPTSKSYAVQNPAGAHAIAAGIDADIAVDVHGHAGYYCAGMNDGGTVTVHGNAGTGVAENMMSGTVRVTGDASQSAGATAHGGLLIIEGSASMRCGISMKGVDIVVGGSVGSMSAFMAQAGRMVVCGDAGDGLGDSIYEARLYVRGTVGTLGADCIEKPMRDEHRAELAELLADAGLPHDPAEFRRYGSGRALYHFTSEHSGSY</sequence>
<dbReference type="PIRSF" id="PIRSF006519">
    <property type="entry name" value="GOGAT_dom3"/>
    <property type="match status" value="1"/>
</dbReference>
<gene>
    <name evidence="2" type="ORF">EV188_10937</name>
</gene>
<reference evidence="2 3" key="1">
    <citation type="submission" date="2019-03" db="EMBL/GenBank/DDBJ databases">
        <title>Genomic Encyclopedia of Type Strains, Phase IV (KMG-IV): sequencing the most valuable type-strain genomes for metagenomic binning, comparative biology and taxonomic classification.</title>
        <authorList>
            <person name="Goeker M."/>
        </authorList>
    </citation>
    <scope>NUCLEOTIDE SEQUENCE [LARGE SCALE GENOMIC DNA]</scope>
    <source>
        <strain evidence="2 3">DSM 45775</strain>
    </source>
</reference>
<feature type="region of interest" description="Disordered" evidence="1">
    <location>
        <begin position="1"/>
        <end position="25"/>
    </location>
</feature>
<protein>
    <submittedName>
        <fullName evidence="2">N-methylglutamate synthase subunit B</fullName>
    </submittedName>
</protein>
<dbReference type="EMBL" id="SNYO01000009">
    <property type="protein sequence ID" value="TDQ50829.1"/>
    <property type="molecule type" value="Genomic_DNA"/>
</dbReference>
<dbReference type="PANTHER" id="PTHR39673:SF5">
    <property type="entry name" value="TUNGSTEN-CONTAINING FORMYLMETHANOFURAN DEHYDROGENASE 2 SUBUNIT C"/>
    <property type="match status" value="1"/>
</dbReference>
<dbReference type="AlphaFoldDB" id="A0A4R6UXS6"/>
<organism evidence="2 3">
    <name type="scientific">Actinomycetospora succinea</name>
    <dbReference type="NCBI Taxonomy" id="663603"/>
    <lineage>
        <taxon>Bacteria</taxon>
        <taxon>Bacillati</taxon>
        <taxon>Actinomycetota</taxon>
        <taxon>Actinomycetes</taxon>
        <taxon>Pseudonocardiales</taxon>
        <taxon>Pseudonocardiaceae</taxon>
        <taxon>Actinomycetospora</taxon>
    </lineage>
</organism>
<proteinExistence type="predicted"/>
<dbReference type="Gene3D" id="2.160.20.60">
    <property type="entry name" value="Glutamate synthase, alpha subunit, C-terminal domain"/>
    <property type="match status" value="1"/>
</dbReference>
<feature type="compositionally biased region" description="Basic and acidic residues" evidence="1">
    <location>
        <begin position="1"/>
        <end position="19"/>
    </location>
</feature>
<dbReference type="OrthoDB" id="287000at2"/>
<keyword evidence="3" id="KW-1185">Reference proteome</keyword>
<dbReference type="Proteomes" id="UP000295705">
    <property type="component" value="Unassembled WGS sequence"/>
</dbReference>
<dbReference type="CDD" id="cd00504">
    <property type="entry name" value="GXGXG"/>
    <property type="match status" value="1"/>
</dbReference>
<dbReference type="PANTHER" id="PTHR39673">
    <property type="entry name" value="TUNGSTEN FORMYLMETHANOFURAN DEHYDROGENASE, SUBUNIT C (FWDC)"/>
    <property type="match status" value="1"/>
</dbReference>
<dbReference type="RefSeq" id="WP_133828901.1">
    <property type="nucleotide sequence ID" value="NZ_BAABHR010000003.1"/>
</dbReference>
<evidence type="ECO:0000256" key="1">
    <source>
        <dbReference type="SAM" id="MobiDB-lite"/>
    </source>
</evidence>
<dbReference type="GO" id="GO:0016491">
    <property type="term" value="F:oxidoreductase activity"/>
    <property type="evidence" value="ECO:0007669"/>
    <property type="project" value="InterPro"/>
</dbReference>
<name>A0A4R6UXS6_9PSEU</name>
<evidence type="ECO:0000313" key="2">
    <source>
        <dbReference type="EMBL" id="TDQ50829.1"/>
    </source>
</evidence>
<comment type="caution">
    <text evidence="2">The sequence shown here is derived from an EMBL/GenBank/DDBJ whole genome shotgun (WGS) entry which is preliminary data.</text>
</comment>